<evidence type="ECO:0000313" key="3">
    <source>
        <dbReference type="Proteomes" id="UP000008912"/>
    </source>
</evidence>
<sequence length="147" mass="16276">MMQTMTEQECRRRRKEMEDRLSLEETREQILKKAPALLAARDVLHEEGKQRRERQSDLRAYLLSMQGTLEGTPPGTPEHGQLPAAHGAPISVQPPRPHLTMDRSSRSVHTDSASCTPLPQPQPQPCPVPGNLQPTQTGCLQVGSACP</sequence>
<dbReference type="Ensembl" id="ENSAMET00000044535.1">
    <property type="protein sequence ID" value="ENSAMEP00000028248.1"/>
    <property type="gene ID" value="ENSAMEG00000030647.1"/>
</dbReference>
<organism evidence="2 3">
    <name type="scientific">Ailuropoda melanoleuca</name>
    <name type="common">Giant panda</name>
    <dbReference type="NCBI Taxonomy" id="9646"/>
    <lineage>
        <taxon>Eukaryota</taxon>
        <taxon>Metazoa</taxon>
        <taxon>Chordata</taxon>
        <taxon>Craniata</taxon>
        <taxon>Vertebrata</taxon>
        <taxon>Euteleostomi</taxon>
        <taxon>Mammalia</taxon>
        <taxon>Eutheria</taxon>
        <taxon>Laurasiatheria</taxon>
        <taxon>Carnivora</taxon>
        <taxon>Caniformia</taxon>
        <taxon>Ursidae</taxon>
        <taxon>Ailuropoda</taxon>
    </lineage>
</organism>
<dbReference type="Proteomes" id="UP000008912">
    <property type="component" value="Unassembled WGS sequence"/>
</dbReference>
<feature type="compositionally biased region" description="Pro residues" evidence="1">
    <location>
        <begin position="118"/>
        <end position="128"/>
    </location>
</feature>
<feature type="region of interest" description="Disordered" evidence="1">
    <location>
        <begin position="67"/>
        <end position="147"/>
    </location>
</feature>
<evidence type="ECO:0000313" key="2">
    <source>
        <dbReference type="Ensembl" id="ENSAMEP00000028248.1"/>
    </source>
</evidence>
<reference evidence="2 3" key="1">
    <citation type="journal article" date="2010" name="Nature">
        <title>The sequence and de novo assembly of the giant panda genome.</title>
        <authorList>
            <person name="Li R."/>
            <person name="Fan W."/>
            <person name="Tian G."/>
            <person name="Zhu H."/>
            <person name="He L."/>
            <person name="Cai J."/>
            <person name="Huang Q."/>
            <person name="Cai Q."/>
            <person name="Li B."/>
            <person name="Bai Y."/>
            <person name="Zhang Z."/>
            <person name="Zhang Y."/>
            <person name="Wang W."/>
            <person name="Li J."/>
            <person name="Wei F."/>
            <person name="Li H."/>
            <person name="Jian M."/>
            <person name="Li J."/>
            <person name="Zhang Z."/>
            <person name="Nielsen R."/>
            <person name="Li D."/>
            <person name="Gu W."/>
            <person name="Yang Z."/>
            <person name="Xuan Z."/>
            <person name="Ryder O.A."/>
            <person name="Leung F.C."/>
            <person name="Zhou Y."/>
            <person name="Cao J."/>
            <person name="Sun X."/>
            <person name="Fu Y."/>
            <person name="Fang X."/>
            <person name="Guo X."/>
            <person name="Wang B."/>
            <person name="Hou R."/>
            <person name="Shen F."/>
            <person name="Mu B."/>
            <person name="Ni P."/>
            <person name="Lin R."/>
            <person name="Qian W."/>
            <person name="Wang G."/>
            <person name="Yu C."/>
            <person name="Nie W."/>
            <person name="Wang J."/>
            <person name="Wu Z."/>
            <person name="Liang H."/>
            <person name="Min J."/>
            <person name="Wu Q."/>
            <person name="Cheng S."/>
            <person name="Ruan J."/>
            <person name="Wang M."/>
            <person name="Shi Z."/>
            <person name="Wen M."/>
            <person name="Liu B."/>
            <person name="Ren X."/>
            <person name="Zheng H."/>
            <person name="Dong D."/>
            <person name="Cook K."/>
            <person name="Shan G."/>
            <person name="Zhang H."/>
            <person name="Kosiol C."/>
            <person name="Xie X."/>
            <person name="Lu Z."/>
            <person name="Zheng H."/>
            <person name="Li Y."/>
            <person name="Steiner C.C."/>
            <person name="Lam T.T."/>
            <person name="Lin S."/>
            <person name="Zhang Q."/>
            <person name="Li G."/>
            <person name="Tian J."/>
            <person name="Gong T."/>
            <person name="Liu H."/>
            <person name="Zhang D."/>
            <person name="Fang L."/>
            <person name="Ye C."/>
            <person name="Zhang J."/>
            <person name="Hu W."/>
            <person name="Xu A."/>
            <person name="Ren Y."/>
            <person name="Zhang G."/>
            <person name="Bruford M.W."/>
            <person name="Li Q."/>
            <person name="Ma L."/>
            <person name="Guo Y."/>
            <person name="An N."/>
            <person name="Hu Y."/>
            <person name="Zheng Y."/>
            <person name="Shi Y."/>
            <person name="Li Z."/>
            <person name="Liu Q."/>
            <person name="Chen Y."/>
            <person name="Zhao J."/>
            <person name="Qu N."/>
            <person name="Zhao S."/>
            <person name="Tian F."/>
            <person name="Wang X."/>
            <person name="Wang H."/>
            <person name="Xu L."/>
            <person name="Liu X."/>
            <person name="Vinar T."/>
            <person name="Wang Y."/>
            <person name="Lam T.W."/>
            <person name="Yiu S.M."/>
            <person name="Liu S."/>
            <person name="Zhang H."/>
            <person name="Li D."/>
            <person name="Huang Y."/>
            <person name="Wang X."/>
            <person name="Yang G."/>
            <person name="Jiang Z."/>
            <person name="Wang J."/>
            <person name="Qin N."/>
            <person name="Li L."/>
            <person name="Li J."/>
            <person name="Bolund L."/>
            <person name="Kristiansen K."/>
            <person name="Wong G.K."/>
            <person name="Olson M."/>
            <person name="Zhang X."/>
            <person name="Li S."/>
            <person name="Yang H."/>
            <person name="Wang J."/>
            <person name="Wang J."/>
        </authorList>
    </citation>
    <scope>NUCLEOTIDE SEQUENCE [LARGE SCALE GENOMIC DNA]</scope>
</reference>
<keyword evidence="3" id="KW-1185">Reference proteome</keyword>
<feature type="compositionally biased region" description="Basic and acidic residues" evidence="1">
    <location>
        <begin position="15"/>
        <end position="26"/>
    </location>
</feature>
<reference evidence="2" key="3">
    <citation type="submission" date="2025-09" db="UniProtKB">
        <authorList>
            <consortium name="Ensembl"/>
        </authorList>
    </citation>
    <scope>IDENTIFICATION</scope>
</reference>
<protein>
    <submittedName>
        <fullName evidence="2">Uncharacterized protein</fullName>
    </submittedName>
</protein>
<name>A0A7N5P3Y8_AILME</name>
<proteinExistence type="predicted"/>
<accession>A0A7N5P3Y8</accession>
<evidence type="ECO:0000256" key="1">
    <source>
        <dbReference type="SAM" id="MobiDB-lite"/>
    </source>
</evidence>
<feature type="region of interest" description="Disordered" evidence="1">
    <location>
        <begin position="1"/>
        <end position="26"/>
    </location>
</feature>
<dbReference type="AlphaFoldDB" id="A0A7N5P3Y8"/>
<dbReference type="InParanoid" id="A0A7N5P3Y8"/>
<feature type="compositionally biased region" description="Basic and acidic residues" evidence="1">
    <location>
        <begin position="99"/>
        <end position="109"/>
    </location>
</feature>
<reference evidence="2" key="2">
    <citation type="submission" date="2025-08" db="UniProtKB">
        <authorList>
            <consortium name="Ensembl"/>
        </authorList>
    </citation>
    <scope>IDENTIFICATION</scope>
</reference>